<gene>
    <name evidence="2" type="ORF">G0Q06_01290</name>
</gene>
<dbReference type="AlphaFoldDB" id="A0A6B2LYB6"/>
<keyword evidence="2" id="KW-0378">Hydrolase</keyword>
<dbReference type="Proteomes" id="UP000478417">
    <property type="component" value="Unassembled WGS sequence"/>
</dbReference>
<keyword evidence="2" id="KW-0540">Nuclease</keyword>
<comment type="caution">
    <text evidence="2">The sequence shown here is derived from an EMBL/GenBank/DDBJ whole genome shotgun (WGS) entry which is preliminary data.</text>
</comment>
<sequence length="44" mass="4912">MDLLLTGHHIDHKKPFSKGGLPVEVNLQALWPECNLRKGCQVTS</sequence>
<evidence type="ECO:0000313" key="2">
    <source>
        <dbReference type="EMBL" id="NDV61076.1"/>
    </source>
</evidence>
<dbReference type="GO" id="GO:0008270">
    <property type="term" value="F:zinc ion binding"/>
    <property type="evidence" value="ECO:0007669"/>
    <property type="project" value="InterPro"/>
</dbReference>
<accession>A0A6B2LYB6</accession>
<dbReference type="Gene3D" id="1.10.30.50">
    <property type="match status" value="1"/>
</dbReference>
<dbReference type="CDD" id="cd00085">
    <property type="entry name" value="HNHc"/>
    <property type="match status" value="1"/>
</dbReference>
<name>A0A6B2LYB6_9BACT</name>
<dbReference type="Pfam" id="PF01844">
    <property type="entry name" value="HNH"/>
    <property type="match status" value="1"/>
</dbReference>
<dbReference type="InterPro" id="IPR002711">
    <property type="entry name" value="HNH"/>
</dbReference>
<evidence type="ECO:0000313" key="3">
    <source>
        <dbReference type="Proteomes" id="UP000478417"/>
    </source>
</evidence>
<dbReference type="GO" id="GO:0004519">
    <property type="term" value="F:endonuclease activity"/>
    <property type="evidence" value="ECO:0007669"/>
    <property type="project" value="UniProtKB-KW"/>
</dbReference>
<evidence type="ECO:0000259" key="1">
    <source>
        <dbReference type="Pfam" id="PF01844"/>
    </source>
</evidence>
<proteinExistence type="predicted"/>
<dbReference type="RefSeq" id="WP_163961673.1">
    <property type="nucleotide sequence ID" value="NZ_JAAGNX010000001.1"/>
</dbReference>
<dbReference type="GO" id="GO:0003676">
    <property type="term" value="F:nucleic acid binding"/>
    <property type="evidence" value="ECO:0007669"/>
    <property type="project" value="InterPro"/>
</dbReference>
<protein>
    <submittedName>
        <fullName evidence="2">HNH endonuclease</fullName>
    </submittedName>
</protein>
<organism evidence="2 3">
    <name type="scientific">Oceanipulchritudo coccoides</name>
    <dbReference type="NCBI Taxonomy" id="2706888"/>
    <lineage>
        <taxon>Bacteria</taxon>
        <taxon>Pseudomonadati</taxon>
        <taxon>Verrucomicrobiota</taxon>
        <taxon>Opitutia</taxon>
        <taxon>Puniceicoccales</taxon>
        <taxon>Oceanipulchritudinaceae</taxon>
        <taxon>Oceanipulchritudo</taxon>
    </lineage>
</organism>
<dbReference type="EMBL" id="JAAGNX010000001">
    <property type="protein sequence ID" value="NDV61076.1"/>
    <property type="molecule type" value="Genomic_DNA"/>
</dbReference>
<keyword evidence="3" id="KW-1185">Reference proteome</keyword>
<keyword evidence="2" id="KW-0255">Endonuclease</keyword>
<reference evidence="2 3" key="1">
    <citation type="submission" date="2020-02" db="EMBL/GenBank/DDBJ databases">
        <title>Albibacoteraceae fam. nov., the first described family within the subdivision 4 Verrucomicrobia.</title>
        <authorList>
            <person name="Xi F."/>
        </authorList>
    </citation>
    <scope>NUCLEOTIDE SEQUENCE [LARGE SCALE GENOMIC DNA]</scope>
    <source>
        <strain evidence="2 3">CK1056</strain>
    </source>
</reference>
<dbReference type="InterPro" id="IPR003615">
    <property type="entry name" value="HNH_nuc"/>
</dbReference>
<feature type="domain" description="HNH" evidence="1">
    <location>
        <begin position="7"/>
        <end position="39"/>
    </location>
</feature>